<comment type="caution">
    <text evidence="1">The sequence shown here is derived from an EMBL/GenBank/DDBJ whole genome shotgun (WGS) entry which is preliminary data.</text>
</comment>
<proteinExistence type="predicted"/>
<organism evidence="1 2">
    <name type="scientific">Sphingomonas caseinilyticus</name>
    <dbReference type="NCBI Taxonomy" id="2908205"/>
    <lineage>
        <taxon>Bacteria</taxon>
        <taxon>Pseudomonadati</taxon>
        <taxon>Pseudomonadota</taxon>
        <taxon>Alphaproteobacteria</taxon>
        <taxon>Sphingomonadales</taxon>
        <taxon>Sphingomonadaceae</taxon>
        <taxon>Sphingomonas</taxon>
    </lineage>
</organism>
<accession>A0ABT0RV32</accession>
<sequence length="101" mass="10677">MSLVLAVLAQAVTSRPPERIDLTIPQPCAAQKSTSEEIVVCARPDSYSPYRLKQPAPAPATQVPKAEIAIADGVAVGAETESANVGGFTSNRLMARIKIKF</sequence>
<keyword evidence="2" id="KW-1185">Reference proteome</keyword>
<dbReference type="Proteomes" id="UP001203410">
    <property type="component" value="Unassembled WGS sequence"/>
</dbReference>
<name>A0ABT0RV32_9SPHN</name>
<evidence type="ECO:0000313" key="1">
    <source>
        <dbReference type="EMBL" id="MCL6698863.1"/>
    </source>
</evidence>
<dbReference type="RefSeq" id="WP_249904247.1">
    <property type="nucleotide sequence ID" value="NZ_JAMGBA010000002.1"/>
</dbReference>
<dbReference type="EMBL" id="JAMGBA010000002">
    <property type="protein sequence ID" value="MCL6698863.1"/>
    <property type="molecule type" value="Genomic_DNA"/>
</dbReference>
<reference evidence="1 2" key="1">
    <citation type="submission" date="2022-05" db="EMBL/GenBank/DDBJ databases">
        <authorList>
            <person name="Jo J.-H."/>
            <person name="Im W.-T."/>
        </authorList>
    </citation>
    <scope>NUCLEOTIDE SEQUENCE [LARGE SCALE GENOMIC DNA]</scope>
    <source>
        <strain evidence="1 2">NSE70-1</strain>
    </source>
</reference>
<gene>
    <name evidence="1" type="ORF">LZ496_08730</name>
</gene>
<protein>
    <submittedName>
        <fullName evidence="1">Uncharacterized protein</fullName>
    </submittedName>
</protein>
<evidence type="ECO:0000313" key="2">
    <source>
        <dbReference type="Proteomes" id="UP001203410"/>
    </source>
</evidence>